<sequence length="251" mass="27125">MHPNATLRLPGKFGSSESVFVHTNLENMSSPDTSTPVTTGTTIIAVSFNGGVVFGADTRTSNGPFVSSRATNKFSLLHERIALACAGSSADTAAIEKIVRIQLEMHAQELNSPGGEFTKNGSQLPLRLPTVLSAAKLVQSPLYTYKDNLFASLIVGGWCPKRGGEIYCTPKGGKLVKQSYAADGSGSLFILSYLDQHYHNDLTKEECQDIVRDAVSYAIYRDHLSGGAIRQLTITENSVEEAYITDFPFDP</sequence>
<comment type="caution">
    <text evidence="8">The sequence shown here is derived from an EMBL/GenBank/DDBJ whole genome shotgun (WGS) entry which is preliminary data.</text>
</comment>
<comment type="subunit">
    <text evidence="7">Component of the proteasome complex.</text>
</comment>
<evidence type="ECO:0000313" key="8">
    <source>
        <dbReference type="EMBL" id="KAF8820621.1"/>
    </source>
</evidence>
<comment type="function">
    <text evidence="7">Component of the proteasome, a multicatalytic proteinase complex which is characterized by its ability to cleave peptides with Arg, Phe, Tyr, Leu, and Glu adjacent to the leaving group at neutral or slightly basic pH. The proteasome has an ATP-dependent proteolytic activity.</text>
</comment>
<dbReference type="Gene3D" id="3.60.20.10">
    <property type="entry name" value="Glutamine Phosphoribosylpyrophosphate, subunit 1, domain 1"/>
    <property type="match status" value="1"/>
</dbReference>
<comment type="subcellular location">
    <subcellularLocation>
        <location evidence="7">Cytoplasm</location>
    </subcellularLocation>
    <subcellularLocation>
        <location evidence="7">Nucleus</location>
    </subcellularLocation>
</comment>
<dbReference type="InterPro" id="IPR016050">
    <property type="entry name" value="Proteasome_bsu_CS"/>
</dbReference>
<dbReference type="Proteomes" id="UP000823046">
    <property type="component" value="Unassembled WGS sequence"/>
</dbReference>
<evidence type="ECO:0000256" key="3">
    <source>
        <dbReference type="ARBA" id="ARBA00022670"/>
    </source>
</evidence>
<evidence type="ECO:0000256" key="7">
    <source>
        <dbReference type="RuleBase" id="RU004203"/>
    </source>
</evidence>
<dbReference type="PANTHER" id="PTHR32194:SF0">
    <property type="entry name" value="ATP-DEPENDENT PROTEASE SUBUNIT HSLV"/>
    <property type="match status" value="1"/>
</dbReference>
<evidence type="ECO:0000256" key="4">
    <source>
        <dbReference type="ARBA" id="ARBA00022698"/>
    </source>
</evidence>
<proteinExistence type="inferred from homology"/>
<organism evidence="8 9">
    <name type="scientific">Cardiosporidium cionae</name>
    <dbReference type="NCBI Taxonomy" id="476202"/>
    <lineage>
        <taxon>Eukaryota</taxon>
        <taxon>Sar</taxon>
        <taxon>Alveolata</taxon>
        <taxon>Apicomplexa</taxon>
        <taxon>Aconoidasida</taxon>
        <taxon>Nephromycida</taxon>
        <taxon>Cardiosporidium</taxon>
    </lineage>
</organism>
<dbReference type="InterPro" id="IPR023333">
    <property type="entry name" value="Proteasome_suB-type"/>
</dbReference>
<comment type="similarity">
    <text evidence="7">Belongs to the peptidase T1B family.</text>
</comment>
<evidence type="ECO:0000256" key="1">
    <source>
        <dbReference type="ARBA" id="ARBA00001198"/>
    </source>
</evidence>
<reference evidence="8 9" key="1">
    <citation type="journal article" date="2020" name="bioRxiv">
        <title>Metabolic contributions of an alphaproteobacterial endosymbiont in the apicomplexan Cardiosporidium cionae.</title>
        <authorList>
            <person name="Hunter E.S."/>
            <person name="Paight C.J."/>
            <person name="Lane C.E."/>
        </authorList>
    </citation>
    <scope>NUCLEOTIDE SEQUENCE [LARGE SCALE GENOMIC DNA]</scope>
    <source>
        <strain evidence="8">ESH_2018</strain>
    </source>
</reference>
<dbReference type="EMBL" id="JADAQX010000341">
    <property type="protein sequence ID" value="KAF8820621.1"/>
    <property type="molecule type" value="Genomic_DNA"/>
</dbReference>
<keyword evidence="4" id="KW-0888">Threonine protease</keyword>
<name>A0ABQ7J9I5_9APIC</name>
<dbReference type="GO" id="GO:0000502">
    <property type="term" value="C:proteasome complex"/>
    <property type="evidence" value="ECO:0007669"/>
    <property type="project" value="UniProtKB-KW"/>
</dbReference>
<dbReference type="PROSITE" id="PS00854">
    <property type="entry name" value="PROTEASOME_BETA_1"/>
    <property type="match status" value="1"/>
</dbReference>
<dbReference type="InterPro" id="IPR000243">
    <property type="entry name" value="Pept_T1A_subB"/>
</dbReference>
<dbReference type="PROSITE" id="PS51476">
    <property type="entry name" value="PROTEASOME_BETA_2"/>
    <property type="match status" value="1"/>
</dbReference>
<accession>A0ABQ7J9I5</accession>
<evidence type="ECO:0000313" key="9">
    <source>
        <dbReference type="Proteomes" id="UP000823046"/>
    </source>
</evidence>
<keyword evidence="9" id="KW-1185">Reference proteome</keyword>
<dbReference type="Pfam" id="PF00227">
    <property type="entry name" value="Proteasome"/>
    <property type="match status" value="1"/>
</dbReference>
<comment type="catalytic activity">
    <reaction evidence="1">
        <text>Cleavage of peptide bonds with very broad specificity.</text>
        <dbReference type="EC" id="3.4.25.1"/>
    </reaction>
</comment>
<dbReference type="PRINTS" id="PR00141">
    <property type="entry name" value="PROTEASOME"/>
</dbReference>
<protein>
    <recommendedName>
        <fullName evidence="7">Proteasome subunit beta</fullName>
    </recommendedName>
</protein>
<dbReference type="InterPro" id="IPR029055">
    <property type="entry name" value="Ntn_hydrolases_N"/>
</dbReference>
<gene>
    <name evidence="8" type="ORF">IE077_004454</name>
</gene>
<dbReference type="InterPro" id="IPR001353">
    <property type="entry name" value="Proteasome_sua/b"/>
</dbReference>
<keyword evidence="3" id="KW-0645">Protease</keyword>
<keyword evidence="6 7" id="KW-0647">Proteasome</keyword>
<dbReference type="PANTHER" id="PTHR32194">
    <property type="entry name" value="METALLOPROTEASE TLDD"/>
    <property type="match status" value="1"/>
</dbReference>
<keyword evidence="7" id="KW-0539">Nucleus</keyword>
<keyword evidence="2 7" id="KW-0963">Cytoplasm</keyword>
<dbReference type="SUPFAM" id="SSF56235">
    <property type="entry name" value="N-terminal nucleophile aminohydrolases (Ntn hydrolases)"/>
    <property type="match status" value="1"/>
</dbReference>
<keyword evidence="5" id="KW-0378">Hydrolase</keyword>
<evidence type="ECO:0000256" key="6">
    <source>
        <dbReference type="ARBA" id="ARBA00022942"/>
    </source>
</evidence>
<evidence type="ECO:0000256" key="2">
    <source>
        <dbReference type="ARBA" id="ARBA00022490"/>
    </source>
</evidence>
<evidence type="ECO:0000256" key="5">
    <source>
        <dbReference type="ARBA" id="ARBA00022801"/>
    </source>
</evidence>